<protein>
    <recommendedName>
        <fullName evidence="2">undecaprenyl-diphosphate phosphatase</fullName>
        <ecNumber evidence="2">3.6.1.27</ecNumber>
    </recommendedName>
    <alternativeName>
        <fullName evidence="8">Undecaprenyl pyrophosphate phosphatase</fullName>
    </alternativeName>
</protein>
<keyword evidence="3" id="KW-1003">Cell membrane</keyword>
<dbReference type="Pfam" id="PF01569">
    <property type="entry name" value="PAP2"/>
    <property type="match status" value="1"/>
</dbReference>
<proteinExistence type="predicted"/>
<evidence type="ECO:0000256" key="2">
    <source>
        <dbReference type="ARBA" id="ARBA00012374"/>
    </source>
</evidence>
<dbReference type="InterPro" id="IPR036938">
    <property type="entry name" value="PAP2/HPO_sf"/>
</dbReference>
<name>A0ABU3A0Z2_9GAMM</name>
<evidence type="ECO:0000256" key="10">
    <source>
        <dbReference type="SAM" id="Phobius"/>
    </source>
</evidence>
<evidence type="ECO:0000256" key="6">
    <source>
        <dbReference type="ARBA" id="ARBA00022989"/>
    </source>
</evidence>
<feature type="domain" description="Phosphatidic acid phosphatase type 2/haloperoxidase" evidence="11">
    <location>
        <begin position="62"/>
        <end position="170"/>
    </location>
</feature>
<dbReference type="EMBL" id="JAVRIF010000004">
    <property type="protein sequence ID" value="MDT0603847.1"/>
    <property type="molecule type" value="Genomic_DNA"/>
</dbReference>
<evidence type="ECO:0000256" key="9">
    <source>
        <dbReference type="ARBA" id="ARBA00047594"/>
    </source>
</evidence>
<feature type="transmembrane region" description="Helical" evidence="10">
    <location>
        <begin position="116"/>
        <end position="139"/>
    </location>
</feature>
<dbReference type="SUPFAM" id="SSF48317">
    <property type="entry name" value="Acid phosphatase/Vanadium-dependent haloperoxidase"/>
    <property type="match status" value="1"/>
</dbReference>
<keyword evidence="6 10" id="KW-1133">Transmembrane helix</keyword>
<evidence type="ECO:0000256" key="4">
    <source>
        <dbReference type="ARBA" id="ARBA00022692"/>
    </source>
</evidence>
<comment type="caution">
    <text evidence="12">The sequence shown here is derived from an EMBL/GenBank/DDBJ whole genome shotgun (WGS) entry which is preliminary data.</text>
</comment>
<reference evidence="12 13" key="1">
    <citation type="submission" date="2023-09" db="EMBL/GenBank/DDBJ databases">
        <authorList>
            <person name="Rey-Velasco X."/>
        </authorList>
    </citation>
    <scope>NUCLEOTIDE SEQUENCE [LARGE SCALE GENOMIC DNA]</scope>
    <source>
        <strain evidence="12 13">W431</strain>
    </source>
</reference>
<sequence>MNIINNVYRHDCRVLLWCVKSHSYRRFIMAIKWLSRSGDGYMQLLIPLILLCKDGQAGYDFFMIALAAFAVERSVYFSMKNTLKRPRPPAVIPYFFSMVTPADQFSFPSGHTMASFLLATLVIAYMGSEAFLIVIWAAGVGLSRIILGVHFPTDILAGASLGTFIGYFASWWL</sequence>
<comment type="subcellular location">
    <subcellularLocation>
        <location evidence="1">Cell membrane</location>
        <topology evidence="1">Multi-pass membrane protein</topology>
    </subcellularLocation>
</comment>
<evidence type="ECO:0000256" key="3">
    <source>
        <dbReference type="ARBA" id="ARBA00022475"/>
    </source>
</evidence>
<accession>A0ABU3A0Z2</accession>
<keyword evidence="5" id="KW-0378">Hydrolase</keyword>
<keyword evidence="13" id="KW-1185">Reference proteome</keyword>
<evidence type="ECO:0000256" key="5">
    <source>
        <dbReference type="ARBA" id="ARBA00022801"/>
    </source>
</evidence>
<comment type="catalytic activity">
    <reaction evidence="9">
        <text>di-trans,octa-cis-undecaprenyl diphosphate + H2O = di-trans,octa-cis-undecaprenyl phosphate + phosphate + H(+)</text>
        <dbReference type="Rhea" id="RHEA:28094"/>
        <dbReference type="ChEBI" id="CHEBI:15377"/>
        <dbReference type="ChEBI" id="CHEBI:15378"/>
        <dbReference type="ChEBI" id="CHEBI:43474"/>
        <dbReference type="ChEBI" id="CHEBI:58405"/>
        <dbReference type="ChEBI" id="CHEBI:60392"/>
        <dbReference type="EC" id="3.6.1.27"/>
    </reaction>
</comment>
<keyword evidence="7 10" id="KW-0472">Membrane</keyword>
<dbReference type="PANTHER" id="PTHR14969:SF62">
    <property type="entry name" value="DECAPRENYLPHOSPHORYL-5-PHOSPHORIBOSE PHOSPHATASE RV3807C-RELATED"/>
    <property type="match status" value="1"/>
</dbReference>
<evidence type="ECO:0000256" key="7">
    <source>
        <dbReference type="ARBA" id="ARBA00023136"/>
    </source>
</evidence>
<evidence type="ECO:0000256" key="1">
    <source>
        <dbReference type="ARBA" id="ARBA00004651"/>
    </source>
</evidence>
<gene>
    <name evidence="12" type="ORF">RM573_09600</name>
</gene>
<evidence type="ECO:0000313" key="13">
    <source>
        <dbReference type="Proteomes" id="UP001266357"/>
    </source>
</evidence>
<dbReference type="InterPro" id="IPR000326">
    <property type="entry name" value="PAP2/HPO"/>
</dbReference>
<keyword evidence="4 10" id="KW-0812">Transmembrane</keyword>
<evidence type="ECO:0000256" key="8">
    <source>
        <dbReference type="ARBA" id="ARBA00032707"/>
    </source>
</evidence>
<dbReference type="PANTHER" id="PTHR14969">
    <property type="entry name" value="SPHINGOSINE-1-PHOSPHATE PHOSPHOHYDROLASE"/>
    <property type="match status" value="1"/>
</dbReference>
<dbReference type="RefSeq" id="WP_311580880.1">
    <property type="nucleotide sequence ID" value="NZ_JAVRIF010000004.1"/>
</dbReference>
<dbReference type="CDD" id="cd01610">
    <property type="entry name" value="PAP2_like"/>
    <property type="match status" value="1"/>
</dbReference>
<feature type="transmembrane region" description="Helical" evidence="10">
    <location>
        <begin position="145"/>
        <end position="169"/>
    </location>
</feature>
<dbReference type="Gene3D" id="1.20.144.10">
    <property type="entry name" value="Phosphatidic acid phosphatase type 2/haloperoxidase"/>
    <property type="match status" value="1"/>
</dbReference>
<organism evidence="12 13">
    <name type="scientific">Thalassotalea castellviae</name>
    <dbReference type="NCBI Taxonomy" id="3075612"/>
    <lineage>
        <taxon>Bacteria</taxon>
        <taxon>Pseudomonadati</taxon>
        <taxon>Pseudomonadota</taxon>
        <taxon>Gammaproteobacteria</taxon>
        <taxon>Alteromonadales</taxon>
        <taxon>Colwelliaceae</taxon>
        <taxon>Thalassotalea</taxon>
    </lineage>
</organism>
<dbReference type="SMART" id="SM00014">
    <property type="entry name" value="acidPPc"/>
    <property type="match status" value="1"/>
</dbReference>
<evidence type="ECO:0000313" key="12">
    <source>
        <dbReference type="EMBL" id="MDT0603847.1"/>
    </source>
</evidence>
<dbReference type="Proteomes" id="UP001266357">
    <property type="component" value="Unassembled WGS sequence"/>
</dbReference>
<dbReference type="EC" id="3.6.1.27" evidence="2"/>
<evidence type="ECO:0000259" key="11">
    <source>
        <dbReference type="SMART" id="SM00014"/>
    </source>
</evidence>